<protein>
    <submittedName>
        <fullName evidence="1">Uncharacterized protein</fullName>
    </submittedName>
</protein>
<gene>
    <name evidence="1" type="ORF">Cvel_15050</name>
</gene>
<dbReference type="AlphaFoldDB" id="A0A0G4F4F4"/>
<evidence type="ECO:0000313" key="1">
    <source>
        <dbReference type="EMBL" id="CEM06758.1"/>
    </source>
</evidence>
<name>A0A0G4F4F4_9ALVE</name>
<accession>A0A0G4F4F4</accession>
<dbReference type="EMBL" id="CDMZ01000106">
    <property type="protein sequence ID" value="CEM06758.1"/>
    <property type="molecule type" value="Genomic_DNA"/>
</dbReference>
<dbReference type="VEuPathDB" id="CryptoDB:Cvel_15050"/>
<reference evidence="1" key="1">
    <citation type="submission" date="2014-11" db="EMBL/GenBank/DDBJ databases">
        <authorList>
            <person name="Otto D Thomas"/>
            <person name="Naeem Raeece"/>
        </authorList>
    </citation>
    <scope>NUCLEOTIDE SEQUENCE</scope>
</reference>
<proteinExistence type="predicted"/>
<sequence length="120" mass="13179">MEEDQVRSLWKAHLQRNTSVMQRKRVGGDRLKSLCEEFLTSVIGGSAGGGDGNSQGGGLDLGQMVKSSLTTTWLSFGDRAHVEVSFIRGHVAGDMVRRFVMRVDIPRLDLLECTLTETAL</sequence>
<organism evidence="1">
    <name type="scientific">Chromera velia CCMP2878</name>
    <dbReference type="NCBI Taxonomy" id="1169474"/>
    <lineage>
        <taxon>Eukaryota</taxon>
        <taxon>Sar</taxon>
        <taxon>Alveolata</taxon>
        <taxon>Colpodellida</taxon>
        <taxon>Chromeraceae</taxon>
        <taxon>Chromera</taxon>
    </lineage>
</organism>